<dbReference type="KEGG" id="mng:MNEG_15248"/>
<dbReference type="AlphaFoldDB" id="A0A0D2LSG2"/>
<proteinExistence type="predicted"/>
<protein>
    <submittedName>
        <fullName evidence="1">Uncharacterized protein</fullName>
    </submittedName>
</protein>
<dbReference type="RefSeq" id="XP_013891736.1">
    <property type="nucleotide sequence ID" value="XM_014036282.1"/>
</dbReference>
<dbReference type="STRING" id="145388.A0A0D2LSG2"/>
<gene>
    <name evidence="1" type="ORF">MNEG_15248</name>
</gene>
<accession>A0A0D2LSG2</accession>
<dbReference type="GeneID" id="25732890"/>
<name>A0A0D2LSG2_9CHLO</name>
<evidence type="ECO:0000313" key="2">
    <source>
        <dbReference type="Proteomes" id="UP000054498"/>
    </source>
</evidence>
<organism evidence="1 2">
    <name type="scientific">Monoraphidium neglectum</name>
    <dbReference type="NCBI Taxonomy" id="145388"/>
    <lineage>
        <taxon>Eukaryota</taxon>
        <taxon>Viridiplantae</taxon>
        <taxon>Chlorophyta</taxon>
        <taxon>core chlorophytes</taxon>
        <taxon>Chlorophyceae</taxon>
        <taxon>CS clade</taxon>
        <taxon>Sphaeropleales</taxon>
        <taxon>Selenastraceae</taxon>
        <taxon>Monoraphidium</taxon>
    </lineage>
</organism>
<evidence type="ECO:0000313" key="1">
    <source>
        <dbReference type="EMBL" id="KIY92716.1"/>
    </source>
</evidence>
<dbReference type="OrthoDB" id="47330at2759"/>
<dbReference type="EMBL" id="KK105377">
    <property type="protein sequence ID" value="KIY92716.1"/>
    <property type="molecule type" value="Genomic_DNA"/>
</dbReference>
<dbReference type="Proteomes" id="UP000054498">
    <property type="component" value="Unassembled WGS sequence"/>
</dbReference>
<reference evidence="1 2" key="1">
    <citation type="journal article" date="2013" name="BMC Genomics">
        <title>Reconstruction of the lipid metabolism for the microalga Monoraphidium neglectum from its genome sequence reveals characteristics suitable for biofuel production.</title>
        <authorList>
            <person name="Bogen C."/>
            <person name="Al-Dilaimi A."/>
            <person name="Albersmeier A."/>
            <person name="Wichmann J."/>
            <person name="Grundmann M."/>
            <person name="Rupp O."/>
            <person name="Lauersen K.J."/>
            <person name="Blifernez-Klassen O."/>
            <person name="Kalinowski J."/>
            <person name="Goesmann A."/>
            <person name="Mussgnug J.H."/>
            <person name="Kruse O."/>
        </authorList>
    </citation>
    <scope>NUCLEOTIDE SEQUENCE [LARGE SCALE GENOMIC DNA]</scope>
    <source>
        <strain evidence="1 2">SAG 48.87</strain>
    </source>
</reference>
<sequence length="94" mass="10088">MRAEAAPGGFPSLQDNLWLGGGEGEAVATALVPKLHKTRDNVEKLLFEVATLEVALKAGTDAVTLANLMPSRWANFIRNSPMDEVKPLGTTTRI</sequence>
<keyword evidence="2" id="KW-1185">Reference proteome</keyword>